<dbReference type="PANTHER" id="PTHR11005">
    <property type="entry name" value="LYSOSOMAL ACID LIPASE-RELATED"/>
    <property type="match status" value="1"/>
</dbReference>
<evidence type="ECO:0000259" key="10">
    <source>
        <dbReference type="Pfam" id="PF12146"/>
    </source>
</evidence>
<evidence type="ECO:0000256" key="1">
    <source>
        <dbReference type="ARBA" id="ARBA00010701"/>
    </source>
</evidence>
<accession>A0A6H5IRK2</accession>
<dbReference type="FunFam" id="3.40.50.1820:FF:000057">
    <property type="entry name" value="Lipase"/>
    <property type="match status" value="1"/>
</dbReference>
<keyword evidence="4 7" id="KW-0442">Lipid degradation</keyword>
<evidence type="ECO:0000256" key="5">
    <source>
        <dbReference type="ARBA" id="ARBA00023098"/>
    </source>
</evidence>
<dbReference type="SUPFAM" id="SSF53474">
    <property type="entry name" value="alpha/beta-Hydrolases"/>
    <property type="match status" value="1"/>
</dbReference>
<dbReference type="EMBL" id="CADCXV010000966">
    <property type="protein sequence ID" value="CAB0039513.1"/>
    <property type="molecule type" value="Genomic_DNA"/>
</dbReference>
<dbReference type="InterPro" id="IPR006693">
    <property type="entry name" value="AB_hydrolase_lipase"/>
</dbReference>
<dbReference type="InterPro" id="IPR029058">
    <property type="entry name" value="AB_hydrolase_fold"/>
</dbReference>
<comment type="similarity">
    <text evidence="1 7">Belongs to the AB hydrolase superfamily. Lipase family.</text>
</comment>
<keyword evidence="12" id="KW-1185">Reference proteome</keyword>
<dbReference type="Pfam" id="PF04083">
    <property type="entry name" value="Abhydro_lipase"/>
    <property type="match status" value="1"/>
</dbReference>
<dbReference type="Gene3D" id="3.40.50.1820">
    <property type="entry name" value="alpha/beta hydrolase"/>
    <property type="match status" value="1"/>
</dbReference>
<dbReference type="PIRSF" id="PIRSF000862">
    <property type="entry name" value="Steryl_ester_lip"/>
    <property type="match status" value="1"/>
</dbReference>
<dbReference type="InterPro" id="IPR022742">
    <property type="entry name" value="Hydrolase_4"/>
</dbReference>
<sequence>MPTSAHLATIRHLIAPLCIFILAFDSRSLFFVNFNFNLSNYDNEKEREGDEKSISSLEDLLRKNHYPYEDHQIETEDGYILGIHRMPQKNGVPIFLQHGLLLSSTDWLKNGPNRSLAYLLWDEGYDVWLGNFRGNAYSRKHTTLTPKDKEFWDFSWHELGYYDMPAVIHHIRKTTGKDIFYVGYSMGGASFSIMASERPDAAKHVRAMIGLAPAVYEYHLTQPLIRFLSVFWREIKFATKAVGFYEFANQGGVFDTIFNDLCNVTFVREHVCSNIILFSFGYNPPQLDYSRIPIYLGAFPMGTSMNVILHWFQYMRVNEFRNFDHGRKKNLQLYNQAEPPAYDLTKIQIPVATFTSDNDAIVDSRDAKHFYEQMPNKLGIYDLSEYGFNHVDYVWGLNATELIYQDVLRILRYDDAHSYHLISSI</sequence>
<proteinExistence type="inferred from homology"/>
<organism evidence="11 12">
    <name type="scientific">Trichogramma brassicae</name>
    <dbReference type="NCBI Taxonomy" id="86971"/>
    <lineage>
        <taxon>Eukaryota</taxon>
        <taxon>Metazoa</taxon>
        <taxon>Ecdysozoa</taxon>
        <taxon>Arthropoda</taxon>
        <taxon>Hexapoda</taxon>
        <taxon>Insecta</taxon>
        <taxon>Pterygota</taxon>
        <taxon>Neoptera</taxon>
        <taxon>Endopterygota</taxon>
        <taxon>Hymenoptera</taxon>
        <taxon>Apocrita</taxon>
        <taxon>Proctotrupomorpha</taxon>
        <taxon>Chalcidoidea</taxon>
        <taxon>Trichogrammatidae</taxon>
        <taxon>Trichogramma</taxon>
    </lineage>
</organism>
<evidence type="ECO:0000313" key="11">
    <source>
        <dbReference type="EMBL" id="CAB0039513.1"/>
    </source>
</evidence>
<dbReference type="GO" id="GO:0016788">
    <property type="term" value="F:hydrolase activity, acting on ester bonds"/>
    <property type="evidence" value="ECO:0007669"/>
    <property type="project" value="InterPro"/>
</dbReference>
<evidence type="ECO:0000256" key="8">
    <source>
        <dbReference type="PIRSR" id="PIRSR000862-1"/>
    </source>
</evidence>
<dbReference type="Pfam" id="PF12146">
    <property type="entry name" value="Hydrolase_4"/>
    <property type="match status" value="1"/>
</dbReference>
<evidence type="ECO:0000256" key="7">
    <source>
        <dbReference type="PIRNR" id="PIRNR000862"/>
    </source>
</evidence>
<name>A0A6H5IRK2_9HYME</name>
<feature type="active site" description="Charge relay system" evidence="8">
    <location>
        <position position="359"/>
    </location>
</feature>
<keyword evidence="2" id="KW-0732">Signal</keyword>
<evidence type="ECO:0000256" key="4">
    <source>
        <dbReference type="ARBA" id="ARBA00022963"/>
    </source>
</evidence>
<feature type="domain" description="Serine aminopeptidase S33" evidence="10">
    <location>
        <begin position="116"/>
        <end position="230"/>
    </location>
</feature>
<evidence type="ECO:0000259" key="9">
    <source>
        <dbReference type="Pfam" id="PF04083"/>
    </source>
</evidence>
<feature type="active site" description="Charge relay system" evidence="8">
    <location>
        <position position="390"/>
    </location>
</feature>
<evidence type="ECO:0000256" key="2">
    <source>
        <dbReference type="ARBA" id="ARBA00022729"/>
    </source>
</evidence>
<evidence type="ECO:0000256" key="6">
    <source>
        <dbReference type="ARBA" id="ARBA00023180"/>
    </source>
</evidence>
<dbReference type="Proteomes" id="UP000479190">
    <property type="component" value="Unassembled WGS sequence"/>
</dbReference>
<evidence type="ECO:0000256" key="3">
    <source>
        <dbReference type="ARBA" id="ARBA00022801"/>
    </source>
</evidence>
<dbReference type="AlphaFoldDB" id="A0A6H5IRK2"/>
<reference evidence="11 12" key="1">
    <citation type="submission" date="2020-02" db="EMBL/GenBank/DDBJ databases">
        <authorList>
            <person name="Ferguson B K."/>
        </authorList>
    </citation>
    <scope>NUCLEOTIDE SEQUENCE [LARGE SCALE GENOMIC DNA]</scope>
</reference>
<keyword evidence="6" id="KW-0325">Glycoprotein</keyword>
<protein>
    <recommendedName>
        <fullName evidence="7">Lipase</fullName>
    </recommendedName>
</protein>
<keyword evidence="3 7" id="KW-0378">Hydrolase</keyword>
<gene>
    <name evidence="11" type="ORF">TBRA_LOCUS11254</name>
</gene>
<dbReference type="GO" id="GO:0016042">
    <property type="term" value="P:lipid catabolic process"/>
    <property type="evidence" value="ECO:0007669"/>
    <property type="project" value="UniProtKB-KW"/>
</dbReference>
<feature type="domain" description="Partial AB-hydrolase lipase" evidence="9">
    <location>
        <begin position="59"/>
        <end position="111"/>
    </location>
</feature>
<evidence type="ECO:0000313" key="12">
    <source>
        <dbReference type="Proteomes" id="UP000479190"/>
    </source>
</evidence>
<dbReference type="InterPro" id="IPR025483">
    <property type="entry name" value="Lipase_euk"/>
</dbReference>
<dbReference type="OrthoDB" id="9974421at2759"/>
<feature type="active site" description="Nucleophile" evidence="8">
    <location>
        <position position="185"/>
    </location>
</feature>
<keyword evidence="5" id="KW-0443">Lipid metabolism</keyword>